<dbReference type="Proteomes" id="UP000295453">
    <property type="component" value="Unassembled WGS sequence"/>
</dbReference>
<comment type="catalytic activity">
    <reaction evidence="3">
        <text>N(6)-(1,2-dicarboxyethyl)-AMP = fumarate + AMP</text>
        <dbReference type="Rhea" id="RHEA:16853"/>
        <dbReference type="ChEBI" id="CHEBI:29806"/>
        <dbReference type="ChEBI" id="CHEBI:57567"/>
        <dbReference type="ChEBI" id="CHEBI:456215"/>
        <dbReference type="EC" id="4.3.2.2"/>
    </reaction>
</comment>
<dbReference type="AlphaFoldDB" id="A0A4R1BXS9"/>
<sequence>MTVPNVLATRYAAADLAAIWSPEHKIVLERQLWIAVMKAQKDLGIEIPDGVIEAYEAVVDKVDLDSIAARERVTRHDVKARIEEFCALAGHEHIHKGMTSRDLTENVEQLQVISSLAIVRDRAVSTLARLARLAAEHETTVMAGRSHNVAAQATTLGKRFATIADEMLVGVQRIEELIARYPLRGIKGPVGTAQDMLDLLDGDATKLADLEGRVAAHLGFNNVFTSVGQVYPRSVDFDTLSALVQITAGPSNLATTIRLMAGIELVTEGFKEGQVGSSAMPHKMNTRSCERVNGLAVITRGYLSMIGELAGDQWNEGDVSCSVVRRVALPDAFFAVDGLFQTFLTVLDEFGAFPAVIQRELDRYLPFLTTTKVLMSAVRNGVGRETAHEVIKEAAVGTALAMRQGQVENDVFAKLAASEELGLTREQIDALVANPIEFTGAAVDQVKAVVAKVEALVARFPEAAAYNPGAIL</sequence>
<dbReference type="EC" id="4.3.2.2" evidence="2 3"/>
<proteinExistence type="inferred from homology"/>
<dbReference type="GO" id="GO:0005829">
    <property type="term" value="C:cytosol"/>
    <property type="evidence" value="ECO:0007669"/>
    <property type="project" value="TreeGrafter"/>
</dbReference>
<keyword evidence="6" id="KW-1185">Reference proteome</keyword>
<gene>
    <name evidence="5" type="ORF">EPD65_11905</name>
</gene>
<dbReference type="InterPro" id="IPR022761">
    <property type="entry name" value="Fumarate_lyase_N"/>
</dbReference>
<dbReference type="RefSeq" id="WP_131584410.1">
    <property type="nucleotide sequence ID" value="NZ_SJZJ01000020.1"/>
</dbReference>
<dbReference type="InterPro" id="IPR019468">
    <property type="entry name" value="AdenyloSucc_lyase_C"/>
</dbReference>
<dbReference type="EMBL" id="SJZJ01000020">
    <property type="protein sequence ID" value="TCJ22859.1"/>
    <property type="molecule type" value="Genomic_DNA"/>
</dbReference>
<keyword evidence="3" id="KW-0658">Purine biosynthesis</keyword>
<dbReference type="SMART" id="SM00998">
    <property type="entry name" value="ADSL_C"/>
    <property type="match status" value="1"/>
</dbReference>
<comment type="catalytic activity">
    <reaction evidence="3">
        <text>(2S)-2-[5-amino-1-(5-phospho-beta-D-ribosyl)imidazole-4-carboxamido]succinate = 5-amino-1-(5-phospho-beta-D-ribosyl)imidazole-4-carboxamide + fumarate</text>
        <dbReference type="Rhea" id="RHEA:23920"/>
        <dbReference type="ChEBI" id="CHEBI:29806"/>
        <dbReference type="ChEBI" id="CHEBI:58443"/>
        <dbReference type="ChEBI" id="CHEBI:58475"/>
        <dbReference type="EC" id="4.3.2.2"/>
    </reaction>
</comment>
<reference evidence="5 6" key="1">
    <citation type="submission" date="2019-03" db="EMBL/GenBank/DDBJ databases">
        <authorList>
            <person name="Kim M.K.M."/>
        </authorList>
    </citation>
    <scope>NUCLEOTIDE SEQUENCE [LARGE SCALE GENOMIC DNA]</scope>
    <source>
        <strain evidence="5 6">18JY15-6</strain>
    </source>
</reference>
<dbReference type="Gene3D" id="1.20.200.10">
    <property type="entry name" value="Fumarase/aspartase (Central domain)"/>
    <property type="match status" value="1"/>
</dbReference>
<keyword evidence="1 3" id="KW-0456">Lyase</keyword>
<comment type="similarity">
    <text evidence="3">Belongs to the lyase 1 family. Adenylosuccinate lyase subfamily.</text>
</comment>
<dbReference type="SUPFAM" id="SSF48557">
    <property type="entry name" value="L-aspartase-like"/>
    <property type="match status" value="1"/>
</dbReference>
<dbReference type="PRINTS" id="PR00149">
    <property type="entry name" value="FUMRATELYASE"/>
</dbReference>
<dbReference type="Pfam" id="PF10397">
    <property type="entry name" value="ADSL_C"/>
    <property type="match status" value="1"/>
</dbReference>
<evidence type="ECO:0000259" key="4">
    <source>
        <dbReference type="SMART" id="SM00998"/>
    </source>
</evidence>
<dbReference type="NCBIfam" id="TIGR00928">
    <property type="entry name" value="purB"/>
    <property type="match status" value="1"/>
</dbReference>
<dbReference type="GO" id="GO:0044208">
    <property type="term" value="P:'de novo' AMP biosynthetic process"/>
    <property type="evidence" value="ECO:0007669"/>
    <property type="project" value="UniProtKB-UniPathway"/>
</dbReference>
<dbReference type="UniPathway" id="UPA00074">
    <property type="reaction ID" value="UER00132"/>
</dbReference>
<evidence type="ECO:0000256" key="2">
    <source>
        <dbReference type="NCBIfam" id="TIGR00928"/>
    </source>
</evidence>
<dbReference type="GO" id="GO:0004018">
    <property type="term" value="F:N6-(1,2-dicarboxyethyl)AMP AMP-lyase (fumarate-forming) activity"/>
    <property type="evidence" value="ECO:0007669"/>
    <property type="project" value="UniProtKB-UniRule"/>
</dbReference>
<name>A0A4R1BXS9_9ACTN</name>
<dbReference type="PANTHER" id="PTHR43172:SF1">
    <property type="entry name" value="ADENYLOSUCCINATE LYASE"/>
    <property type="match status" value="1"/>
</dbReference>
<protein>
    <recommendedName>
        <fullName evidence="2 3">Adenylosuccinate lyase</fullName>
        <shortName evidence="3">ASL</shortName>
        <ecNumber evidence="2 3">4.3.2.2</ecNumber>
    </recommendedName>
    <alternativeName>
        <fullName evidence="3">Adenylosuccinase</fullName>
    </alternativeName>
</protein>
<feature type="domain" description="Adenylosuccinate lyase C-terminal" evidence="4">
    <location>
        <begin position="365"/>
        <end position="450"/>
    </location>
</feature>
<accession>A0A4R1BXS9</accession>
<dbReference type="PANTHER" id="PTHR43172">
    <property type="entry name" value="ADENYLOSUCCINATE LYASE"/>
    <property type="match status" value="1"/>
</dbReference>
<dbReference type="Gene3D" id="1.10.275.60">
    <property type="match status" value="1"/>
</dbReference>
<evidence type="ECO:0000313" key="5">
    <source>
        <dbReference type="EMBL" id="TCJ22859.1"/>
    </source>
</evidence>
<comment type="caution">
    <text evidence="5">The sequence shown here is derived from an EMBL/GenBank/DDBJ whole genome shotgun (WGS) entry which is preliminary data.</text>
</comment>
<organism evidence="5 6">
    <name type="scientific">Nocardioides jejuensis</name>
    <dbReference type="NCBI Taxonomy" id="2502782"/>
    <lineage>
        <taxon>Bacteria</taxon>
        <taxon>Bacillati</taxon>
        <taxon>Actinomycetota</taxon>
        <taxon>Actinomycetes</taxon>
        <taxon>Propionibacteriales</taxon>
        <taxon>Nocardioidaceae</taxon>
        <taxon>Nocardioides</taxon>
    </lineage>
</organism>
<evidence type="ECO:0000313" key="6">
    <source>
        <dbReference type="Proteomes" id="UP000295453"/>
    </source>
</evidence>
<dbReference type="PROSITE" id="PS00163">
    <property type="entry name" value="FUMARATE_LYASES"/>
    <property type="match status" value="1"/>
</dbReference>
<comment type="pathway">
    <text evidence="3">Purine metabolism; AMP biosynthesis via de novo pathway; AMP from IMP: step 2/2.</text>
</comment>
<dbReference type="InterPro" id="IPR020557">
    <property type="entry name" value="Fumarate_lyase_CS"/>
</dbReference>
<dbReference type="InterPro" id="IPR004769">
    <property type="entry name" value="Pur_lyase"/>
</dbReference>
<dbReference type="InterPro" id="IPR000362">
    <property type="entry name" value="Fumarate_lyase_fam"/>
</dbReference>
<dbReference type="OrthoDB" id="9768878at2"/>
<dbReference type="InterPro" id="IPR008948">
    <property type="entry name" value="L-Aspartase-like"/>
</dbReference>
<dbReference type="GO" id="GO:0070626">
    <property type="term" value="F:(S)-2-(5-amino-1-(5-phospho-D-ribosyl)imidazole-4-carboxamido) succinate lyase (fumarate-forming) activity"/>
    <property type="evidence" value="ECO:0007669"/>
    <property type="project" value="TreeGrafter"/>
</dbReference>
<dbReference type="GO" id="GO:0006189">
    <property type="term" value="P:'de novo' IMP biosynthetic process"/>
    <property type="evidence" value="ECO:0007669"/>
    <property type="project" value="UniProtKB-UniPathway"/>
</dbReference>
<dbReference type="UniPathway" id="UPA00075">
    <property type="reaction ID" value="UER00336"/>
</dbReference>
<comment type="pathway">
    <text evidence="3">Purine metabolism; IMP biosynthesis via de novo pathway; 5-amino-1-(5-phospho-D-ribosyl)imidazole-4-carboxamide from 5-amino-1-(5-phospho-D-ribosyl)imidazole-4-carboxylate: step 2/2.</text>
</comment>
<evidence type="ECO:0000256" key="1">
    <source>
        <dbReference type="ARBA" id="ARBA00023239"/>
    </source>
</evidence>
<evidence type="ECO:0000256" key="3">
    <source>
        <dbReference type="RuleBase" id="RU361172"/>
    </source>
</evidence>
<dbReference type="Gene3D" id="1.10.40.30">
    <property type="entry name" value="Fumarase/aspartase (C-terminal domain)"/>
    <property type="match status" value="1"/>
</dbReference>
<dbReference type="Pfam" id="PF00206">
    <property type="entry name" value="Lyase_1"/>
    <property type="match status" value="1"/>
</dbReference>